<sequence length="45" mass="4922">MLWGINGYDNNSALRASYSGDIRINYVKLMTANNSALRASLSDAL</sequence>
<accession>A0A9N9EII1</accession>
<comment type="caution">
    <text evidence="1">The sequence shown here is derived from an EMBL/GenBank/DDBJ whole genome shotgun (WGS) entry which is preliminary data.</text>
</comment>
<protein>
    <submittedName>
        <fullName evidence="1">5502_t:CDS:1</fullName>
    </submittedName>
</protein>
<reference evidence="1" key="1">
    <citation type="submission" date="2021-06" db="EMBL/GenBank/DDBJ databases">
        <authorList>
            <person name="Kallberg Y."/>
            <person name="Tangrot J."/>
            <person name="Rosling A."/>
        </authorList>
    </citation>
    <scope>NUCLEOTIDE SEQUENCE</scope>
    <source>
        <strain evidence="1">IA702</strain>
    </source>
</reference>
<dbReference type="AlphaFoldDB" id="A0A9N9EII1"/>
<feature type="non-terminal residue" evidence="1">
    <location>
        <position position="45"/>
    </location>
</feature>
<name>A0A9N9EII1_9GLOM</name>
<proteinExistence type="predicted"/>
<gene>
    <name evidence="1" type="ORF">POCULU_LOCUS11261</name>
</gene>
<dbReference type="OrthoDB" id="2443102at2759"/>
<evidence type="ECO:0000313" key="2">
    <source>
        <dbReference type="Proteomes" id="UP000789572"/>
    </source>
</evidence>
<keyword evidence="2" id="KW-1185">Reference proteome</keyword>
<dbReference type="Proteomes" id="UP000789572">
    <property type="component" value="Unassembled WGS sequence"/>
</dbReference>
<dbReference type="EMBL" id="CAJVPJ010007606">
    <property type="protein sequence ID" value="CAG8676533.1"/>
    <property type="molecule type" value="Genomic_DNA"/>
</dbReference>
<evidence type="ECO:0000313" key="1">
    <source>
        <dbReference type="EMBL" id="CAG8676533.1"/>
    </source>
</evidence>
<organism evidence="1 2">
    <name type="scientific">Paraglomus occultum</name>
    <dbReference type="NCBI Taxonomy" id="144539"/>
    <lineage>
        <taxon>Eukaryota</taxon>
        <taxon>Fungi</taxon>
        <taxon>Fungi incertae sedis</taxon>
        <taxon>Mucoromycota</taxon>
        <taxon>Glomeromycotina</taxon>
        <taxon>Glomeromycetes</taxon>
        <taxon>Paraglomerales</taxon>
        <taxon>Paraglomeraceae</taxon>
        <taxon>Paraglomus</taxon>
    </lineage>
</organism>